<feature type="compositionally biased region" description="Polar residues" evidence="1">
    <location>
        <begin position="857"/>
        <end position="874"/>
    </location>
</feature>
<keyword evidence="2" id="KW-0472">Membrane</keyword>
<evidence type="ECO:0000313" key="3">
    <source>
        <dbReference type="EMBL" id="KAG8041936.1"/>
    </source>
</evidence>
<organism evidence="3 4">
    <name type="scientific">Cotesia typhae</name>
    <dbReference type="NCBI Taxonomy" id="2053667"/>
    <lineage>
        <taxon>Eukaryota</taxon>
        <taxon>Metazoa</taxon>
        <taxon>Ecdysozoa</taxon>
        <taxon>Arthropoda</taxon>
        <taxon>Hexapoda</taxon>
        <taxon>Insecta</taxon>
        <taxon>Pterygota</taxon>
        <taxon>Neoptera</taxon>
        <taxon>Endopterygota</taxon>
        <taxon>Hymenoptera</taxon>
        <taxon>Apocrita</taxon>
        <taxon>Ichneumonoidea</taxon>
        <taxon>Braconidae</taxon>
        <taxon>Microgastrinae</taxon>
        <taxon>Cotesia</taxon>
    </lineage>
</organism>
<feature type="region of interest" description="Disordered" evidence="1">
    <location>
        <begin position="576"/>
        <end position="613"/>
    </location>
</feature>
<evidence type="ECO:0000256" key="1">
    <source>
        <dbReference type="SAM" id="MobiDB-lite"/>
    </source>
</evidence>
<feature type="region of interest" description="Disordered" evidence="1">
    <location>
        <begin position="719"/>
        <end position="759"/>
    </location>
</feature>
<feature type="compositionally biased region" description="Basic and acidic residues" evidence="1">
    <location>
        <begin position="468"/>
        <end position="484"/>
    </location>
</feature>
<dbReference type="AlphaFoldDB" id="A0A8J5QZJ9"/>
<feature type="compositionally biased region" description="Acidic residues" evidence="1">
    <location>
        <begin position="201"/>
        <end position="210"/>
    </location>
</feature>
<proteinExistence type="predicted"/>
<sequence>MLLQFFKEMLQLIGGLIFFYFVYIFFYKKNDKPAADRPSMAHTALRELVERAVDEARKLPGLGDTVSTRTQQSTSTTIAEQDYEDLLAAAILNKVIEKYQKDADGNVDNSTRKFLKNKNKMMLDKELEDELENSPENKLRRRICSDPLSLTIEEQIEEITTTYASDEEPECIKNSVLNFSNAKRVPFPEFGMDIVDPSQESSEEEDDNEDEIDAAHVDHITPVESWEENWLFQKKKIAIKSEPVAMLVPNPSAEYRALIGDKDAEDTSDLSEFSAQSDDEIDEDLIQVINHVRPEESSDTKDSEEETFATVTALADRQDGHPPVSDKMAPACSAFAETIEKNNEDSEDNIKNEIIEECVVTNGHLEEDIEENYGIKNCLDELVAQVPKTPASTPARNSLCEYEVTEINKNFYDLDKLNAKLESIDIDNDEDDSLIIENNNEDNLEENEIEILEIEENTEGKCREAAAKRESKVSGLKSLERSEEVQTDLELSAPPRPGTIAEREHKKWENAAPIENNPYSPENINKRLLERQYATRSSEVTGNSNVLPTSQSPPLQILFGNNRSDIKRFGRDYYINESKSPRGDKFHRPGTSNSNSSRPSSSLSHHSSSIGSDFEQQEVFEPIEATSKLIASENNLDRERKNSKNEINAKLNNQGTNNPDCKNSFDEDKRKIRRIDLRACGFENEFHVNKDNNNKDLENRRVPNKLDLRSFGYDSGLRRTQSNNHLDSKVNNSFVNLKTNGNDNNNNNNNNNSNNNNNEELKKSNLIEGYWNKSTEVLNKEKLIVFEKINRMSSAKSVPNITENYYAIASSSASDEDEKQFVERLTSDNDEIKRFDSSMKDHHRIIKLVDRDAENSGDFNSYETDSQSSKTGSSEELPRRFSTIKDIKYSVESLDGGDKFVDKELPMPSVKKLAQAFNHTSENTKTPKILKNVVKDRPTTPEIQIVKTPRQMHSLTARSLSKEFREGLRQISVKPQVQSLIIEATEKNSTNLDKSIDIDVIAPGKIKNELEFWEQLQKRN</sequence>
<gene>
    <name evidence="3" type="ORF">G9C98_007240</name>
</gene>
<evidence type="ECO:0000313" key="4">
    <source>
        <dbReference type="Proteomes" id="UP000729913"/>
    </source>
</evidence>
<evidence type="ECO:0000256" key="2">
    <source>
        <dbReference type="SAM" id="Phobius"/>
    </source>
</evidence>
<feature type="compositionally biased region" description="Polar residues" evidence="1">
    <location>
        <begin position="650"/>
        <end position="661"/>
    </location>
</feature>
<feature type="compositionally biased region" description="Low complexity" evidence="1">
    <location>
        <begin position="740"/>
        <end position="758"/>
    </location>
</feature>
<feature type="region of interest" description="Disordered" evidence="1">
    <location>
        <begin position="190"/>
        <end position="210"/>
    </location>
</feature>
<dbReference type="OrthoDB" id="10072397at2759"/>
<keyword evidence="4" id="KW-1185">Reference proteome</keyword>
<feature type="region of interest" description="Disordered" evidence="1">
    <location>
        <begin position="856"/>
        <end position="877"/>
    </location>
</feature>
<keyword evidence="2" id="KW-0812">Transmembrane</keyword>
<protein>
    <submittedName>
        <fullName evidence="3">Uncharacterized protein</fullName>
    </submittedName>
</protein>
<name>A0A8J5QZJ9_9HYME</name>
<feature type="compositionally biased region" description="Low complexity" evidence="1">
    <location>
        <begin position="589"/>
        <end position="612"/>
    </location>
</feature>
<feature type="compositionally biased region" description="Polar residues" evidence="1">
    <location>
        <begin position="719"/>
        <end position="739"/>
    </location>
</feature>
<feature type="region of interest" description="Disordered" evidence="1">
    <location>
        <begin position="631"/>
        <end position="665"/>
    </location>
</feature>
<feature type="region of interest" description="Disordered" evidence="1">
    <location>
        <begin position="535"/>
        <end position="559"/>
    </location>
</feature>
<feature type="region of interest" description="Disordered" evidence="1">
    <location>
        <begin position="468"/>
        <end position="522"/>
    </location>
</feature>
<reference evidence="3" key="2">
    <citation type="submission" date="2021-04" db="EMBL/GenBank/DDBJ databases">
        <title>Genome-wide patterns of bracovirus chromosomal integration into multiple host tissues during parasitism.</title>
        <authorList>
            <person name="Chebbi M.A.C."/>
        </authorList>
    </citation>
    <scope>NUCLEOTIDE SEQUENCE</scope>
    <source>
        <tissue evidence="3">Whole body</tissue>
    </source>
</reference>
<dbReference type="EMBL" id="JAAOIC020000006">
    <property type="protein sequence ID" value="KAG8041936.1"/>
    <property type="molecule type" value="Genomic_DNA"/>
</dbReference>
<reference evidence="3" key="1">
    <citation type="submission" date="2020-03" db="EMBL/GenBank/DDBJ databases">
        <authorList>
            <person name="Chebbi M.A."/>
            <person name="Drezen J.M."/>
        </authorList>
    </citation>
    <scope>NUCLEOTIDE SEQUENCE</scope>
    <source>
        <tissue evidence="3">Whole body</tissue>
    </source>
</reference>
<feature type="transmembrane region" description="Helical" evidence="2">
    <location>
        <begin position="9"/>
        <end position="27"/>
    </location>
</feature>
<dbReference type="Proteomes" id="UP000729913">
    <property type="component" value="Unassembled WGS sequence"/>
</dbReference>
<comment type="caution">
    <text evidence="3">The sequence shown here is derived from an EMBL/GenBank/DDBJ whole genome shotgun (WGS) entry which is preliminary data.</text>
</comment>
<feature type="compositionally biased region" description="Basic and acidic residues" evidence="1">
    <location>
        <begin position="635"/>
        <end position="644"/>
    </location>
</feature>
<keyword evidence="2" id="KW-1133">Transmembrane helix</keyword>
<accession>A0A8J5QZJ9</accession>